<keyword evidence="2" id="KW-0201">Cytochrome c-type biogenesis</keyword>
<reference evidence="7 8" key="1">
    <citation type="journal article" date="2014" name="Int. J. Syst. Evol. Microbiol.">
        <title>Complete genome sequence of Corynebacterium casei LMG S-19264T (=DSM 44701T), isolated from a smear-ripened cheese.</title>
        <authorList>
            <consortium name="US DOE Joint Genome Institute (JGI-PGF)"/>
            <person name="Walter F."/>
            <person name="Albersmeier A."/>
            <person name="Kalinowski J."/>
            <person name="Ruckert C."/>
        </authorList>
    </citation>
    <scope>NUCLEOTIDE SEQUENCE [LARGE SCALE GENOMIC DNA]</scope>
    <source>
        <strain evidence="7 8">CGMCC 1.15286</strain>
    </source>
</reference>
<evidence type="ECO:0000256" key="2">
    <source>
        <dbReference type="ARBA" id="ARBA00022748"/>
    </source>
</evidence>
<evidence type="ECO:0000256" key="3">
    <source>
        <dbReference type="ARBA" id="ARBA00022968"/>
    </source>
</evidence>
<dbReference type="RefSeq" id="WP_042162612.1">
    <property type="nucleotide sequence ID" value="NZ_BMHY01000001.1"/>
</dbReference>
<keyword evidence="4" id="KW-1015">Disulfide bond</keyword>
<evidence type="ECO:0000256" key="1">
    <source>
        <dbReference type="ARBA" id="ARBA00004196"/>
    </source>
</evidence>
<evidence type="ECO:0000256" key="4">
    <source>
        <dbReference type="ARBA" id="ARBA00023157"/>
    </source>
</evidence>
<dbReference type="AlphaFoldDB" id="A0A917LV84"/>
<gene>
    <name evidence="7" type="primary">resA</name>
    <name evidence="7" type="ORF">GCM10010918_07990</name>
</gene>
<accession>A0A917LV84</accession>
<sequence>MGKYRRPVQIVILLAVLIVGGYAIGTSLFAAKEDGIPKVGGTPPDFTLVDLQGNTHQLSDYKGKAVVINFWGTFCPPCVKEMPEFERQFAKWKDEGLEILAINLSEDTLTVNNFVRRFELNYPILRDVNKKTERSYGLRSYPTTFFVKPDGKIMEIKVGGMTEQDIDERVIELLKY</sequence>
<dbReference type="InterPro" id="IPR050553">
    <property type="entry name" value="Thioredoxin_ResA/DsbE_sf"/>
</dbReference>
<dbReference type="CDD" id="cd02966">
    <property type="entry name" value="TlpA_like_family"/>
    <property type="match status" value="1"/>
</dbReference>
<dbReference type="InterPro" id="IPR017937">
    <property type="entry name" value="Thioredoxin_CS"/>
</dbReference>
<dbReference type="InterPro" id="IPR000866">
    <property type="entry name" value="AhpC/TSA"/>
</dbReference>
<dbReference type="Gene3D" id="3.40.30.10">
    <property type="entry name" value="Glutaredoxin"/>
    <property type="match status" value="1"/>
</dbReference>
<dbReference type="PANTHER" id="PTHR42852">
    <property type="entry name" value="THIOL:DISULFIDE INTERCHANGE PROTEIN DSBE"/>
    <property type="match status" value="1"/>
</dbReference>
<protein>
    <submittedName>
        <fullName evidence="7">Thiol-disulfide oxidoreductase ResA</fullName>
    </submittedName>
</protein>
<comment type="caution">
    <text evidence="7">The sequence shown here is derived from an EMBL/GenBank/DDBJ whole genome shotgun (WGS) entry which is preliminary data.</text>
</comment>
<dbReference type="InterPro" id="IPR036249">
    <property type="entry name" value="Thioredoxin-like_sf"/>
</dbReference>
<evidence type="ECO:0000259" key="6">
    <source>
        <dbReference type="PROSITE" id="PS51352"/>
    </source>
</evidence>
<organism evidence="7 8">
    <name type="scientific">Paenibacillus radicis</name>
    <name type="common">ex Gao et al. 2016</name>
    <dbReference type="NCBI Taxonomy" id="1737354"/>
    <lineage>
        <taxon>Bacteria</taxon>
        <taxon>Bacillati</taxon>
        <taxon>Bacillota</taxon>
        <taxon>Bacilli</taxon>
        <taxon>Bacillales</taxon>
        <taxon>Paenibacillaceae</taxon>
        <taxon>Paenibacillus</taxon>
    </lineage>
</organism>
<proteinExistence type="predicted"/>
<dbReference type="GO" id="GO:0017004">
    <property type="term" value="P:cytochrome complex assembly"/>
    <property type="evidence" value="ECO:0007669"/>
    <property type="project" value="UniProtKB-KW"/>
</dbReference>
<evidence type="ECO:0000313" key="7">
    <source>
        <dbReference type="EMBL" id="GGG57340.1"/>
    </source>
</evidence>
<evidence type="ECO:0000313" key="8">
    <source>
        <dbReference type="Proteomes" id="UP000600247"/>
    </source>
</evidence>
<name>A0A917LV84_9BACL</name>
<dbReference type="GO" id="GO:0030313">
    <property type="term" value="C:cell envelope"/>
    <property type="evidence" value="ECO:0007669"/>
    <property type="project" value="UniProtKB-SubCell"/>
</dbReference>
<feature type="domain" description="Thioredoxin" evidence="6">
    <location>
        <begin position="37"/>
        <end position="176"/>
    </location>
</feature>
<dbReference type="EMBL" id="BMHY01000001">
    <property type="protein sequence ID" value="GGG57340.1"/>
    <property type="molecule type" value="Genomic_DNA"/>
</dbReference>
<keyword evidence="5" id="KW-0676">Redox-active center</keyword>
<dbReference type="NCBIfam" id="NF002854">
    <property type="entry name" value="PRK03147.1"/>
    <property type="match status" value="1"/>
</dbReference>
<dbReference type="Pfam" id="PF00578">
    <property type="entry name" value="AhpC-TSA"/>
    <property type="match status" value="1"/>
</dbReference>
<dbReference type="Proteomes" id="UP000600247">
    <property type="component" value="Unassembled WGS sequence"/>
</dbReference>
<dbReference type="GO" id="GO:0016491">
    <property type="term" value="F:oxidoreductase activity"/>
    <property type="evidence" value="ECO:0007669"/>
    <property type="project" value="InterPro"/>
</dbReference>
<dbReference type="InterPro" id="IPR013766">
    <property type="entry name" value="Thioredoxin_domain"/>
</dbReference>
<dbReference type="GO" id="GO:0016209">
    <property type="term" value="F:antioxidant activity"/>
    <property type="evidence" value="ECO:0007669"/>
    <property type="project" value="InterPro"/>
</dbReference>
<keyword evidence="3" id="KW-0812">Transmembrane</keyword>
<keyword evidence="8" id="KW-1185">Reference proteome</keyword>
<keyword evidence="3" id="KW-0735">Signal-anchor</keyword>
<dbReference type="PROSITE" id="PS00194">
    <property type="entry name" value="THIOREDOXIN_1"/>
    <property type="match status" value="1"/>
</dbReference>
<dbReference type="PANTHER" id="PTHR42852:SF6">
    <property type="entry name" value="THIOL:DISULFIDE INTERCHANGE PROTEIN DSBE"/>
    <property type="match status" value="1"/>
</dbReference>
<evidence type="ECO:0000256" key="5">
    <source>
        <dbReference type="ARBA" id="ARBA00023284"/>
    </source>
</evidence>
<dbReference type="PROSITE" id="PS51352">
    <property type="entry name" value="THIOREDOXIN_2"/>
    <property type="match status" value="1"/>
</dbReference>
<comment type="subcellular location">
    <subcellularLocation>
        <location evidence="1">Cell envelope</location>
    </subcellularLocation>
</comment>
<dbReference type="SUPFAM" id="SSF52833">
    <property type="entry name" value="Thioredoxin-like"/>
    <property type="match status" value="1"/>
</dbReference>